<dbReference type="SUPFAM" id="SSF90123">
    <property type="entry name" value="ABC transporter transmembrane region"/>
    <property type="match status" value="1"/>
</dbReference>
<feature type="transmembrane region" description="Helical" evidence="8">
    <location>
        <begin position="165"/>
        <end position="187"/>
    </location>
</feature>
<dbReference type="PANTHER" id="PTHR43394">
    <property type="entry name" value="ATP-DEPENDENT PERMEASE MDL1, MITOCHONDRIAL"/>
    <property type="match status" value="1"/>
</dbReference>
<dbReference type="InterPro" id="IPR039421">
    <property type="entry name" value="Type_1_exporter"/>
</dbReference>
<gene>
    <name evidence="12" type="ORF">THMIRHAM_14830</name>
</gene>
<feature type="transmembrane region" description="Helical" evidence="8">
    <location>
        <begin position="199"/>
        <end position="216"/>
    </location>
</feature>
<dbReference type="SUPFAM" id="SSF52540">
    <property type="entry name" value="P-loop containing nucleoside triphosphate hydrolases"/>
    <property type="match status" value="1"/>
</dbReference>
<keyword evidence="2 8" id="KW-0812">Transmembrane</keyword>
<feature type="domain" description="Peptidase C39" evidence="11">
    <location>
        <begin position="3"/>
        <end position="130"/>
    </location>
</feature>
<protein>
    <submittedName>
        <fullName evidence="12">ABC transporter</fullName>
    </submittedName>
</protein>
<keyword evidence="5" id="KW-0067">ATP-binding</keyword>
<organism evidence="12 13">
    <name type="scientific">Thiomicrorhabdus immobilis</name>
    <dbReference type="NCBI Taxonomy" id="2791037"/>
    <lineage>
        <taxon>Bacteria</taxon>
        <taxon>Pseudomonadati</taxon>
        <taxon>Pseudomonadota</taxon>
        <taxon>Gammaproteobacteria</taxon>
        <taxon>Thiotrichales</taxon>
        <taxon>Piscirickettsiaceae</taxon>
        <taxon>Thiomicrorhabdus</taxon>
    </lineage>
</organism>
<evidence type="ECO:0000313" key="12">
    <source>
        <dbReference type="EMBL" id="BCN93698.1"/>
    </source>
</evidence>
<dbReference type="InterPro" id="IPR003593">
    <property type="entry name" value="AAA+_ATPase"/>
</dbReference>
<evidence type="ECO:0000256" key="2">
    <source>
        <dbReference type="ARBA" id="ARBA00022692"/>
    </source>
</evidence>
<evidence type="ECO:0000313" key="13">
    <source>
        <dbReference type="Proteomes" id="UP001054820"/>
    </source>
</evidence>
<dbReference type="SMART" id="SM00382">
    <property type="entry name" value="AAA"/>
    <property type="match status" value="1"/>
</dbReference>
<dbReference type="CDD" id="cd03245">
    <property type="entry name" value="ABCC_bacteriocin_exporters"/>
    <property type="match status" value="1"/>
</dbReference>
<dbReference type="InterPro" id="IPR017871">
    <property type="entry name" value="ABC_transporter-like_CS"/>
</dbReference>
<dbReference type="CDD" id="cd18587">
    <property type="entry name" value="ABC_6TM_LapB_like"/>
    <property type="match status" value="1"/>
</dbReference>
<feature type="transmembrane region" description="Helical" evidence="8">
    <location>
        <begin position="390"/>
        <end position="408"/>
    </location>
</feature>
<accession>A0ABN6CX34</accession>
<dbReference type="CDD" id="cd02421">
    <property type="entry name" value="Peptidase_C39_likeD"/>
    <property type="match status" value="1"/>
</dbReference>
<dbReference type="Proteomes" id="UP001054820">
    <property type="component" value="Chromosome"/>
</dbReference>
<reference evidence="12" key="1">
    <citation type="journal article" date="2022" name="Arch. Microbiol.">
        <title>Thiomicrorhabdus immobilis sp. nov., a mesophilic sulfur-oxidizing bacterium isolated from sediment of a brackish lake in northern Japan.</title>
        <authorList>
            <person name="Kojima H."/>
            <person name="Mochizuki J."/>
            <person name="Kanda M."/>
            <person name="Watanabe T."/>
            <person name="Fukui M."/>
        </authorList>
    </citation>
    <scope>NUCLEOTIDE SEQUENCE</scope>
    <source>
        <strain evidence="12">Am19</strain>
    </source>
</reference>
<evidence type="ECO:0000256" key="5">
    <source>
        <dbReference type="ARBA" id="ARBA00022840"/>
    </source>
</evidence>
<feature type="transmembrane region" description="Helical" evidence="8">
    <location>
        <begin position="271"/>
        <end position="293"/>
    </location>
</feature>
<proteinExistence type="predicted"/>
<keyword evidence="13" id="KW-1185">Reference proteome</keyword>
<dbReference type="InterPro" id="IPR005074">
    <property type="entry name" value="Peptidase_C39"/>
</dbReference>
<sequence length="713" mass="79250">MIKADIINPLTECLLMICRYHGRIVTREHLISGLPLSKGDLSPSNFNRAANRADMASKVISRPISKINPNLLPAILLLKESVSANQACVLYEIDEVNHKAIVVYPDLPESPVEIELTQLDADYSGTVIYVRPEFQFENSATNLKHNRFHWFWGVIKDNRKLYRDILLASIFINIFALAMPLFVMNVYDRVVPNHAIETLWVLAIGISLVMCAELILKLMRSWFIDLGANRADVRISSEILEQVLGMKLENRPESSGSFVSNIQSFESIRNFIGSLTITALVDLPFVLLFGLIIFLINPILVIPILIGVFLIFSYALITQKKMHRLSLDSMYASAMRNSTLYEGISNIETIKSFNIENRTQANWEKATIFITHNAAKLRLLSASITQGAQWIQHIVGISVIILGVYLIIKGDISQGALIASYMLSARAMTPVSHTAGLLSQYHYAATSYEALNNIMSQELERPFDHNWFSPAIIKGEIEFRNVCFRYPKNEQLVLDNVSFKINPGEKIAILGRNGSGKSSLQKLILGLYHPESGSVLVDGIDLRQFEPAILRSHIGYIPQEPSLFSGTLKDNISITAPFADEEQILNVIKLCGLNEIIHNHSEGINLQVGERGQLLSGGQKQAVALARALINDPPILLFDEPTGALDYSSKTNFSHNLAAISEGKTMLTITHSINLIDFAERIIVLDSGKIIADGPKEDVLAALQKGRIGGVKK</sequence>
<evidence type="ECO:0000256" key="1">
    <source>
        <dbReference type="ARBA" id="ARBA00004651"/>
    </source>
</evidence>
<keyword evidence="6 8" id="KW-1133">Transmembrane helix</keyword>
<dbReference type="Gene3D" id="3.40.50.300">
    <property type="entry name" value="P-loop containing nucleotide triphosphate hydrolases"/>
    <property type="match status" value="1"/>
</dbReference>
<keyword evidence="3" id="KW-0547">Nucleotide-binding</keyword>
<dbReference type="PROSITE" id="PS00211">
    <property type="entry name" value="ABC_TRANSPORTER_1"/>
    <property type="match status" value="1"/>
</dbReference>
<dbReference type="InterPro" id="IPR017750">
    <property type="entry name" value="ATPase_T1SS"/>
</dbReference>
<evidence type="ECO:0000259" key="11">
    <source>
        <dbReference type="PROSITE" id="PS50990"/>
    </source>
</evidence>
<dbReference type="InterPro" id="IPR036640">
    <property type="entry name" value="ABC1_TM_sf"/>
</dbReference>
<dbReference type="PROSITE" id="PS50990">
    <property type="entry name" value="PEPTIDASE_C39"/>
    <property type="match status" value="1"/>
</dbReference>
<feature type="domain" description="ABC transporter" evidence="9">
    <location>
        <begin position="477"/>
        <end position="712"/>
    </location>
</feature>
<dbReference type="Gene3D" id="3.90.70.10">
    <property type="entry name" value="Cysteine proteinases"/>
    <property type="match status" value="1"/>
</dbReference>
<keyword evidence="4" id="KW-0378">Hydrolase</keyword>
<dbReference type="Pfam" id="PF00664">
    <property type="entry name" value="ABC_membrane"/>
    <property type="match status" value="1"/>
</dbReference>
<dbReference type="Pfam" id="PF00005">
    <property type="entry name" value="ABC_tran"/>
    <property type="match status" value="1"/>
</dbReference>
<evidence type="ECO:0000256" key="6">
    <source>
        <dbReference type="ARBA" id="ARBA00022989"/>
    </source>
</evidence>
<dbReference type="EMBL" id="AP024202">
    <property type="protein sequence ID" value="BCN93698.1"/>
    <property type="molecule type" value="Genomic_DNA"/>
</dbReference>
<evidence type="ECO:0000256" key="4">
    <source>
        <dbReference type="ARBA" id="ARBA00022801"/>
    </source>
</evidence>
<dbReference type="InterPro" id="IPR003439">
    <property type="entry name" value="ABC_transporter-like_ATP-bd"/>
</dbReference>
<evidence type="ECO:0000256" key="8">
    <source>
        <dbReference type="SAM" id="Phobius"/>
    </source>
</evidence>
<evidence type="ECO:0000256" key="3">
    <source>
        <dbReference type="ARBA" id="ARBA00022741"/>
    </source>
</evidence>
<feature type="transmembrane region" description="Helical" evidence="8">
    <location>
        <begin position="299"/>
        <end position="317"/>
    </location>
</feature>
<evidence type="ECO:0000259" key="10">
    <source>
        <dbReference type="PROSITE" id="PS50929"/>
    </source>
</evidence>
<dbReference type="Gene3D" id="1.20.1560.10">
    <property type="entry name" value="ABC transporter type 1, transmembrane domain"/>
    <property type="match status" value="1"/>
</dbReference>
<name>A0ABN6CX34_9GAMM</name>
<keyword evidence="7 8" id="KW-0472">Membrane</keyword>
<dbReference type="InterPro" id="IPR027417">
    <property type="entry name" value="P-loop_NTPase"/>
</dbReference>
<comment type="subcellular location">
    <subcellularLocation>
        <location evidence="1">Cell membrane</location>
        <topology evidence="1">Multi-pass membrane protein</topology>
    </subcellularLocation>
</comment>
<dbReference type="PROSITE" id="PS50893">
    <property type="entry name" value="ABC_TRANSPORTER_2"/>
    <property type="match status" value="1"/>
</dbReference>
<feature type="domain" description="ABC transmembrane type-1" evidence="10">
    <location>
        <begin position="165"/>
        <end position="441"/>
    </location>
</feature>
<dbReference type="PROSITE" id="PS50929">
    <property type="entry name" value="ABC_TM1F"/>
    <property type="match status" value="1"/>
</dbReference>
<dbReference type="InterPro" id="IPR011527">
    <property type="entry name" value="ABC1_TM_dom"/>
</dbReference>
<evidence type="ECO:0000256" key="7">
    <source>
        <dbReference type="ARBA" id="ARBA00023136"/>
    </source>
</evidence>
<dbReference type="PANTHER" id="PTHR43394:SF1">
    <property type="entry name" value="ATP-BINDING CASSETTE SUB-FAMILY B MEMBER 10, MITOCHONDRIAL"/>
    <property type="match status" value="1"/>
</dbReference>
<evidence type="ECO:0000259" key="9">
    <source>
        <dbReference type="PROSITE" id="PS50893"/>
    </source>
</evidence>
<dbReference type="RefSeq" id="WP_237261013.1">
    <property type="nucleotide sequence ID" value="NZ_AP024202.1"/>
</dbReference>
<dbReference type="Pfam" id="PF03412">
    <property type="entry name" value="Peptidase_C39"/>
    <property type="match status" value="1"/>
</dbReference>
<dbReference type="NCBIfam" id="TIGR03375">
    <property type="entry name" value="type_I_sec_LssB"/>
    <property type="match status" value="1"/>
</dbReference>